<name>A0A061SSR2_9RHOB</name>
<evidence type="ECO:0000313" key="2">
    <source>
        <dbReference type="EMBL" id="KAJ04731.1"/>
    </source>
</evidence>
<proteinExistence type="predicted"/>
<dbReference type="Pfam" id="PF09860">
    <property type="entry name" value="DUF2087"/>
    <property type="match status" value="1"/>
</dbReference>
<dbReference type="AlphaFoldDB" id="A0A061SSR2"/>
<organism evidence="2 3">
    <name type="scientific">Sulfitobacter mediterraneus</name>
    <dbReference type="NCBI Taxonomy" id="83219"/>
    <lineage>
        <taxon>Bacteria</taxon>
        <taxon>Pseudomonadati</taxon>
        <taxon>Pseudomonadota</taxon>
        <taxon>Alphaproteobacteria</taxon>
        <taxon>Rhodobacterales</taxon>
        <taxon>Roseobacteraceae</taxon>
        <taxon>Sulfitobacter</taxon>
    </lineage>
</organism>
<comment type="caution">
    <text evidence="2">The sequence shown here is derived from an EMBL/GenBank/DDBJ whole genome shotgun (WGS) entry which is preliminary data.</text>
</comment>
<protein>
    <recommendedName>
        <fullName evidence="1">DUF2087 domain-containing protein</fullName>
    </recommendedName>
</protein>
<feature type="domain" description="DUF2087" evidence="1">
    <location>
        <begin position="87"/>
        <end position="157"/>
    </location>
</feature>
<dbReference type="RefSeq" id="WP_200867322.1">
    <property type="nucleotide sequence ID" value="NZ_JEMU01000001.1"/>
</dbReference>
<dbReference type="InterPro" id="IPR018656">
    <property type="entry name" value="DUF2087"/>
</dbReference>
<dbReference type="eggNOG" id="COG3860">
    <property type="taxonomic scope" value="Bacteria"/>
</dbReference>
<keyword evidence="3" id="KW-1185">Reference proteome</keyword>
<evidence type="ECO:0000313" key="3">
    <source>
        <dbReference type="Proteomes" id="UP000027337"/>
    </source>
</evidence>
<reference evidence="2 3" key="1">
    <citation type="journal article" date="2014" name="Genome Announc.">
        <title>Draft Genome Sequences of Two Isolates of the Roseobacter Group, Sulfitobacter sp. Strains 3SOLIMAR09 and 1FIGIMAR09, from Harbors of Mallorca Island (Mediterranean Sea).</title>
        <authorList>
            <person name="Mas-Llado M."/>
            <person name="Pina-Villalonga J.M."/>
            <person name="Brunet-Galmes I."/>
            <person name="Nogales B."/>
            <person name="Bosch R."/>
        </authorList>
    </citation>
    <scope>NUCLEOTIDE SEQUENCE [LARGE SCALE GENOMIC DNA]</scope>
    <source>
        <strain evidence="2 3">1FIGIMAR09</strain>
    </source>
</reference>
<dbReference type="EMBL" id="JEMU01000001">
    <property type="protein sequence ID" value="KAJ04731.1"/>
    <property type="molecule type" value="Genomic_DNA"/>
</dbReference>
<sequence>MSKDLIPLHIADISSFARHLNGQLKTQTETPSHLSLMNMLARASGFRNFQHLRAAQSAQTRLDAPQDATLDFKLVERTLNQFDTAGRLRQWPAKRSVQELCIWVFWSLLPAQTTLQERDVNGHLNQAHLFDDAAILRRSLVGMGLVERNLDGTDYRRIEQAPPPEAREVIRRVQGRRQG</sequence>
<gene>
    <name evidence="2" type="ORF">PM02_00490</name>
</gene>
<evidence type="ECO:0000259" key="1">
    <source>
        <dbReference type="Pfam" id="PF09860"/>
    </source>
</evidence>
<accession>A0A061SSR2</accession>
<dbReference type="Proteomes" id="UP000027337">
    <property type="component" value="Unassembled WGS sequence"/>
</dbReference>